<dbReference type="PIRSF" id="PIRSF017082">
    <property type="entry name" value="YflP"/>
    <property type="match status" value="1"/>
</dbReference>
<feature type="signal peptide" evidence="2">
    <location>
        <begin position="1"/>
        <end position="23"/>
    </location>
</feature>
<dbReference type="InterPro" id="IPR005064">
    <property type="entry name" value="BUG"/>
</dbReference>
<evidence type="ECO:0000313" key="3">
    <source>
        <dbReference type="EMBL" id="GAA4344112.1"/>
    </source>
</evidence>
<proteinExistence type="inferred from homology"/>
<keyword evidence="2" id="KW-0732">Signal</keyword>
<evidence type="ECO:0000313" key="4">
    <source>
        <dbReference type="Proteomes" id="UP001500975"/>
    </source>
</evidence>
<reference evidence="4" key="1">
    <citation type="journal article" date="2019" name="Int. J. Syst. Evol. Microbiol.">
        <title>The Global Catalogue of Microorganisms (GCM) 10K type strain sequencing project: providing services to taxonomists for standard genome sequencing and annotation.</title>
        <authorList>
            <consortium name="The Broad Institute Genomics Platform"/>
            <consortium name="The Broad Institute Genome Sequencing Center for Infectious Disease"/>
            <person name="Wu L."/>
            <person name="Ma J."/>
        </authorList>
    </citation>
    <scope>NUCLEOTIDE SEQUENCE [LARGE SCALE GENOMIC DNA]</scope>
    <source>
        <strain evidence="4">JCM 17804</strain>
    </source>
</reference>
<dbReference type="Pfam" id="PF03401">
    <property type="entry name" value="TctC"/>
    <property type="match status" value="1"/>
</dbReference>
<dbReference type="InterPro" id="IPR042100">
    <property type="entry name" value="Bug_dom1"/>
</dbReference>
<dbReference type="SUPFAM" id="SSF53850">
    <property type="entry name" value="Periplasmic binding protein-like II"/>
    <property type="match status" value="1"/>
</dbReference>
<evidence type="ECO:0000256" key="2">
    <source>
        <dbReference type="SAM" id="SignalP"/>
    </source>
</evidence>
<dbReference type="RefSeq" id="WP_345538470.1">
    <property type="nucleotide sequence ID" value="NZ_BAABGJ010000026.1"/>
</dbReference>
<accession>A0ABP8HT94</accession>
<dbReference type="PANTHER" id="PTHR42928">
    <property type="entry name" value="TRICARBOXYLATE-BINDING PROTEIN"/>
    <property type="match status" value="1"/>
</dbReference>
<dbReference type="PANTHER" id="PTHR42928:SF5">
    <property type="entry name" value="BLR1237 PROTEIN"/>
    <property type="match status" value="1"/>
</dbReference>
<dbReference type="Proteomes" id="UP001500975">
    <property type="component" value="Unassembled WGS sequence"/>
</dbReference>
<organism evidence="3 4">
    <name type="scientific">Variovorax defluvii</name>
    <dbReference type="NCBI Taxonomy" id="913761"/>
    <lineage>
        <taxon>Bacteria</taxon>
        <taxon>Pseudomonadati</taxon>
        <taxon>Pseudomonadota</taxon>
        <taxon>Betaproteobacteria</taxon>
        <taxon>Burkholderiales</taxon>
        <taxon>Comamonadaceae</taxon>
        <taxon>Variovorax</taxon>
    </lineage>
</organism>
<evidence type="ECO:0000256" key="1">
    <source>
        <dbReference type="ARBA" id="ARBA00006987"/>
    </source>
</evidence>
<sequence length="320" mass="34018">MTCNRRTATVALLAGLGMAGARAQAQQVTKFVTGSAPGGGTDVLTRLLAEHMGHAMGRTIIVENKPGASYNIAADHVAKAAPDGLTALVTFNVHPIAGALHPQLPFDPVTSFAAVGIIATTPYALVATPTLPGAHLKEVLTLAKSQGRSLSFASIGIGTPQHLMLERLKQQTGVDIRMAHYKNASVGQTDVAAGHVDFTLSTIAFCEPLVRAGRMKVLAVTSPQRLPQLPDAPTIDELGYKGFVTDGWYAMLLPARTPPEIVKRYNDALNQVLADPAVLQKFKAANLVATRGTPQVLDRQIREDAAMWKKVITEQGIKPE</sequence>
<keyword evidence="4" id="KW-1185">Reference proteome</keyword>
<protein>
    <submittedName>
        <fullName evidence="3">Tripartite tricarboxylate transporter substrate binding protein</fullName>
    </submittedName>
</protein>
<comment type="similarity">
    <text evidence="1">Belongs to the UPF0065 (bug) family.</text>
</comment>
<gene>
    <name evidence="3" type="ORF">GCM10023165_27040</name>
</gene>
<name>A0ABP8HT94_9BURK</name>
<dbReference type="Gene3D" id="3.40.190.150">
    <property type="entry name" value="Bordetella uptake gene, domain 1"/>
    <property type="match status" value="1"/>
</dbReference>
<feature type="chain" id="PRO_5046806926" evidence="2">
    <location>
        <begin position="24"/>
        <end position="320"/>
    </location>
</feature>
<comment type="caution">
    <text evidence="3">The sequence shown here is derived from an EMBL/GenBank/DDBJ whole genome shotgun (WGS) entry which is preliminary data.</text>
</comment>
<dbReference type="Gene3D" id="3.40.190.10">
    <property type="entry name" value="Periplasmic binding protein-like II"/>
    <property type="match status" value="1"/>
</dbReference>
<dbReference type="EMBL" id="BAABGJ010000026">
    <property type="protein sequence ID" value="GAA4344112.1"/>
    <property type="molecule type" value="Genomic_DNA"/>
</dbReference>